<evidence type="ECO:0000313" key="2">
    <source>
        <dbReference type="EMBL" id="MCG7320342.1"/>
    </source>
</evidence>
<reference evidence="2 3" key="1">
    <citation type="submission" date="2022-02" db="EMBL/GenBank/DDBJ databases">
        <title>Uncovering new skin microbiome diversity through culturing and metagenomics.</title>
        <authorList>
            <person name="Conlan S."/>
            <person name="Deming C."/>
            <person name="Nisc Comparative Sequencing Program N."/>
            <person name="Segre J.A."/>
        </authorList>
    </citation>
    <scope>NUCLEOTIDE SEQUENCE [LARGE SCALE GENOMIC DNA]</scope>
    <source>
        <strain evidence="2 3">ACRQZ</strain>
    </source>
</reference>
<accession>A0ABS9PXJ1</accession>
<feature type="transmembrane region" description="Helical" evidence="1">
    <location>
        <begin position="204"/>
        <end position="228"/>
    </location>
</feature>
<feature type="transmembrane region" description="Helical" evidence="1">
    <location>
        <begin position="249"/>
        <end position="268"/>
    </location>
</feature>
<feature type="transmembrane region" description="Helical" evidence="1">
    <location>
        <begin position="54"/>
        <end position="71"/>
    </location>
</feature>
<protein>
    <submittedName>
        <fullName evidence="2">Uncharacterized protein</fullName>
    </submittedName>
</protein>
<name>A0ABS9PXJ1_9MICO</name>
<keyword evidence="1" id="KW-0472">Membrane</keyword>
<organism evidence="2 3">
    <name type="scientific">Arsenicicoccus bolidensis</name>
    <dbReference type="NCBI Taxonomy" id="229480"/>
    <lineage>
        <taxon>Bacteria</taxon>
        <taxon>Bacillati</taxon>
        <taxon>Actinomycetota</taxon>
        <taxon>Actinomycetes</taxon>
        <taxon>Micrococcales</taxon>
        <taxon>Intrasporangiaceae</taxon>
        <taxon>Arsenicicoccus</taxon>
    </lineage>
</organism>
<evidence type="ECO:0000313" key="3">
    <source>
        <dbReference type="Proteomes" id="UP001521931"/>
    </source>
</evidence>
<dbReference type="Proteomes" id="UP001521931">
    <property type="component" value="Unassembled WGS sequence"/>
</dbReference>
<keyword evidence="1" id="KW-0812">Transmembrane</keyword>
<feature type="transmembrane region" description="Helical" evidence="1">
    <location>
        <begin position="159"/>
        <end position="180"/>
    </location>
</feature>
<evidence type="ECO:0000256" key="1">
    <source>
        <dbReference type="SAM" id="Phobius"/>
    </source>
</evidence>
<comment type="caution">
    <text evidence="2">The sequence shown here is derived from an EMBL/GenBank/DDBJ whole genome shotgun (WGS) entry which is preliminary data.</text>
</comment>
<sequence>MTYLAVWLLALGAGDLARPGAELGGRRPSWLPVLVSVPVAVLSWPLLGQRGGWHLLALLGIVLLLVVWARSSAAAVSSGLRARDHGDGDDRAHDPSAAAAALLRSAGRHRLVAGASLLVGLVALFALAGVDAAAGGPLARWWGSLGLPRLGRVPLDRALMVLAVMLAQIGTGNVVVRLVLDAAGAHSQPGVLRGGRWLGPMERVFVVGLALAGQATAASVVIAAKGILRFPELQDQRGPGQRIDVVTEYFLLGSFTSWLVALGCALLAL</sequence>
<gene>
    <name evidence="2" type="ORF">MHL29_00290</name>
</gene>
<feature type="transmembrane region" description="Helical" evidence="1">
    <location>
        <begin position="111"/>
        <end position="138"/>
    </location>
</feature>
<proteinExistence type="predicted"/>
<keyword evidence="1" id="KW-1133">Transmembrane helix</keyword>
<dbReference type="EMBL" id="JAKRCV010000001">
    <property type="protein sequence ID" value="MCG7320342.1"/>
    <property type="molecule type" value="Genomic_DNA"/>
</dbReference>
<keyword evidence="3" id="KW-1185">Reference proteome</keyword>
<dbReference type="RefSeq" id="WP_239261296.1">
    <property type="nucleotide sequence ID" value="NZ_JAKRCV010000001.1"/>
</dbReference>